<dbReference type="HOGENOM" id="CLU_304008_0_0_10"/>
<dbReference type="Proteomes" id="UP000004407">
    <property type="component" value="Unassembled WGS sequence"/>
</dbReference>
<dbReference type="EMBL" id="AFZZ01000025">
    <property type="protein sequence ID" value="EHJ42008.1"/>
    <property type="molecule type" value="Genomic_DNA"/>
</dbReference>
<reference evidence="3 4" key="1">
    <citation type="submission" date="2011-08" db="EMBL/GenBank/DDBJ databases">
        <authorList>
            <person name="Weinstock G."/>
            <person name="Sodergren E."/>
            <person name="Clifton S."/>
            <person name="Fulton L."/>
            <person name="Fulton B."/>
            <person name="Courtney L."/>
            <person name="Fronick C."/>
            <person name="Harrison M."/>
            <person name="Strong C."/>
            <person name="Farmer C."/>
            <person name="Delahaunty K."/>
            <person name="Markovic C."/>
            <person name="Hall O."/>
            <person name="Minx P."/>
            <person name="Tomlinson C."/>
            <person name="Mitreva M."/>
            <person name="Hou S."/>
            <person name="Chen J."/>
            <person name="Wollam A."/>
            <person name="Pepin K.H."/>
            <person name="Johnson M."/>
            <person name="Bhonagiri V."/>
            <person name="Zhang X."/>
            <person name="Suruliraj S."/>
            <person name="Warren W."/>
            <person name="Chinwalla A."/>
            <person name="Mardis E.R."/>
            <person name="Wilson R.K."/>
        </authorList>
    </citation>
    <scope>NUCLEOTIDE SEQUENCE [LARGE SCALE GENOMIC DNA]</scope>
    <source>
        <strain evidence="3 4">DSM 18206</strain>
    </source>
</reference>
<dbReference type="eggNOG" id="COG1974">
    <property type="taxonomic scope" value="Bacteria"/>
</dbReference>
<proteinExistence type="predicted"/>
<dbReference type="SUPFAM" id="SSF49265">
    <property type="entry name" value="Fibronectin type III"/>
    <property type="match status" value="1"/>
</dbReference>
<accession>G6AU94</accession>
<comment type="caution">
    <text evidence="3">The sequence shown here is derived from an EMBL/GenBank/DDBJ whole genome shotgun (WGS) entry which is preliminary data.</text>
</comment>
<evidence type="ECO:0000259" key="1">
    <source>
        <dbReference type="Pfam" id="PF07675"/>
    </source>
</evidence>
<evidence type="ECO:0000313" key="3">
    <source>
        <dbReference type="EMBL" id="EHJ42008.1"/>
    </source>
</evidence>
<dbReference type="PATRIC" id="fig|1002367.3.peg.138"/>
<dbReference type="InterPro" id="IPR011635">
    <property type="entry name" value="CARDB"/>
</dbReference>
<dbReference type="AlphaFoldDB" id="G6AU94"/>
<dbReference type="InterPro" id="IPR036116">
    <property type="entry name" value="FN3_sf"/>
</dbReference>
<dbReference type="InterPro" id="IPR011628">
    <property type="entry name" value="Cleaved_adhesin"/>
</dbReference>
<dbReference type="NCBIfam" id="NF038128">
    <property type="entry name" value="choice_anch_J"/>
    <property type="match status" value="2"/>
</dbReference>
<evidence type="ECO:0000313" key="4">
    <source>
        <dbReference type="Proteomes" id="UP000004407"/>
    </source>
</evidence>
<organism evidence="3 4">
    <name type="scientific">Leyella stercorea DSM 18206</name>
    <dbReference type="NCBI Taxonomy" id="1002367"/>
    <lineage>
        <taxon>Bacteria</taxon>
        <taxon>Pseudomonadati</taxon>
        <taxon>Bacteroidota</taxon>
        <taxon>Bacteroidia</taxon>
        <taxon>Bacteroidales</taxon>
        <taxon>Prevotellaceae</taxon>
        <taxon>Leyella</taxon>
    </lineage>
</organism>
<dbReference type="Pfam" id="PF07675">
    <property type="entry name" value="Cleaved_Adhesin"/>
    <property type="match status" value="2"/>
</dbReference>
<dbReference type="Pfam" id="PF07705">
    <property type="entry name" value="CARDB"/>
    <property type="match status" value="1"/>
</dbReference>
<feature type="domain" description="Cleaved adhesin" evidence="1">
    <location>
        <begin position="25"/>
        <end position="131"/>
    </location>
</feature>
<dbReference type="Gene3D" id="2.60.40.10">
    <property type="entry name" value="Immunoglobulins"/>
    <property type="match status" value="2"/>
</dbReference>
<evidence type="ECO:0000259" key="2">
    <source>
        <dbReference type="Pfam" id="PF07705"/>
    </source>
</evidence>
<sequence length="978" mass="107322">MKGDEVVSNYVAFGNAITPPFYGTFDDASEMALYEIIDGNGDGVTWAWDEPNWSNDKDACATTAKSENADADEWLILPALKVKAGSVYNLSFRVKGTSKWYPQKFEVKYGKSATAAGMTETLLAEETIELSDYEVRKATFTPTEDEELYIGFHDISSKGQQGLKIDDITIGEGISLNAPDSVSNLSVVAAEKGALQATLSFKAPEKNYSGSKLENITKFLIRRSGKVVAEAPSAKPGAIVTFTDNTATNGINIYSVAAVNEQGAGFYCKPVAIYVGQTSPLEPDNRRTAEHPDKVTFTWEESNVGNYDGYVDLSDVTYVIAERGGSDYYPTYTEVASVKGQTTIDIPMVTNTGAQVLKTLWISAKNDYGQSSYKALPSIMLGKPYDLPFSESVAKNLLHGRLWTTYGTGKSDFWTIDEKYPDCVDNDGGAFHMISEADTDWAYLGTGKIALAGAAEPKLIFYHKAETGSNAKIKIEVELPDGTTEEVANIDAAKDEGKWTASAVSLADYVDKDFVSVNFVAQANTGNVVYIDRMFIRDTYTYDLSAEIEAPETARKGETENVKVTVNNFGSKDARDYKVELYANDKLIASKTPAEPLKAYYFETFNFEYPISILEDKEGVELKAVVVYSNDLNTDDNEVSASTKFEISTKPHPDSATFTKTENGVEVAWTAVDSESKTATESFESYTSWSTDLFGDWKSVANNAGTTGGPFNMKYPSQGTSFAFTLADPLDRWLSKEQLEQVPGFKAHTGSKYLAAFHRADNGGNDVTQNNWLFSPELSGEQQTISFWVKNENDTDQKINYPETFDVLYSTTDNKQASFTKIGETHTTSKGEWEEVSVELPAGSKYFAINHNTVAANSFVFMIDDITYTYGPGTVILYRIYRDGTLVGTVPSDQTTFVDKTADSNTKYVYGVTAVYFDGESEATIATDTTNGINGVSKAEKTFDVYTIDGIRVATNVSNFSTMKKGVYIVNGKKVIVK</sequence>
<feature type="domain" description="Cleaved adhesin" evidence="1">
    <location>
        <begin position="733"/>
        <end position="867"/>
    </location>
</feature>
<feature type="domain" description="CARDB" evidence="2">
    <location>
        <begin position="543"/>
        <end position="633"/>
    </location>
</feature>
<dbReference type="Gene3D" id="2.60.120.200">
    <property type="match status" value="2"/>
</dbReference>
<evidence type="ECO:0008006" key="5">
    <source>
        <dbReference type="Google" id="ProtNLM"/>
    </source>
</evidence>
<dbReference type="InterPro" id="IPR013783">
    <property type="entry name" value="Ig-like_fold"/>
</dbReference>
<name>G6AU94_9BACT</name>
<gene>
    <name evidence="3" type="ORF">HMPREF0673_00178</name>
</gene>
<protein>
    <recommendedName>
        <fullName evidence="5">CARDB domain-containing protein</fullName>
    </recommendedName>
</protein>